<feature type="transmembrane region" description="Helical" evidence="13">
    <location>
        <begin position="99"/>
        <end position="120"/>
    </location>
</feature>
<evidence type="ECO:0000256" key="8">
    <source>
        <dbReference type="ARBA" id="ARBA00022692"/>
    </source>
</evidence>
<dbReference type="NCBIfam" id="TIGR01190">
    <property type="entry name" value="ccmB"/>
    <property type="match status" value="1"/>
</dbReference>
<gene>
    <name evidence="14" type="ordered locus">Rvan_1152</name>
</gene>
<dbReference type="KEGG" id="rva:Rvan_1152"/>
<dbReference type="OrthoDB" id="9812915at2"/>
<dbReference type="InterPro" id="IPR003544">
    <property type="entry name" value="Cyt_c_biogenesis_CcmB"/>
</dbReference>
<feature type="transmembrane region" description="Helical" evidence="13">
    <location>
        <begin position="193"/>
        <end position="214"/>
    </location>
</feature>
<evidence type="ECO:0000256" key="11">
    <source>
        <dbReference type="ARBA" id="ARBA00023136"/>
    </source>
</evidence>
<evidence type="ECO:0000313" key="15">
    <source>
        <dbReference type="Proteomes" id="UP000001399"/>
    </source>
</evidence>
<accession>E3I4A8</accession>
<keyword evidence="11 12" id="KW-0472">Membrane</keyword>
<organism evidence="14 15">
    <name type="scientific">Rhodomicrobium vannielii (strain ATCC 17100 / DSM 162 / LMG 4299 / NCIMB 10020 / ATH 3.1.1)</name>
    <dbReference type="NCBI Taxonomy" id="648757"/>
    <lineage>
        <taxon>Bacteria</taxon>
        <taxon>Pseudomonadati</taxon>
        <taxon>Pseudomonadota</taxon>
        <taxon>Alphaproteobacteria</taxon>
        <taxon>Hyphomicrobiales</taxon>
        <taxon>Hyphomicrobiaceae</taxon>
        <taxon>Rhodomicrobium</taxon>
    </lineage>
</organism>
<evidence type="ECO:0000256" key="12">
    <source>
        <dbReference type="PIRNR" id="PIRNR002764"/>
    </source>
</evidence>
<evidence type="ECO:0000256" key="5">
    <source>
        <dbReference type="ARBA" id="ARBA00022448"/>
    </source>
</evidence>
<dbReference type="GO" id="GO:0015232">
    <property type="term" value="F:heme transmembrane transporter activity"/>
    <property type="evidence" value="ECO:0007669"/>
    <property type="project" value="InterPro"/>
</dbReference>
<evidence type="ECO:0000256" key="7">
    <source>
        <dbReference type="ARBA" id="ARBA00022519"/>
    </source>
</evidence>
<dbReference type="HOGENOM" id="CLU_079069_1_0_5"/>
<evidence type="ECO:0000256" key="2">
    <source>
        <dbReference type="ARBA" id="ARBA00004429"/>
    </source>
</evidence>
<evidence type="ECO:0000256" key="1">
    <source>
        <dbReference type="ARBA" id="ARBA00002442"/>
    </source>
</evidence>
<comment type="subcellular location">
    <subcellularLocation>
        <location evidence="2">Cell inner membrane</location>
        <topology evidence="2">Multi-pass membrane protein</topology>
    </subcellularLocation>
</comment>
<dbReference type="PIRSF" id="PIRSF002764">
    <property type="entry name" value="CcmB"/>
    <property type="match status" value="1"/>
</dbReference>
<feature type="transmembrane region" description="Helical" evidence="13">
    <location>
        <begin position="160"/>
        <end position="181"/>
    </location>
</feature>
<feature type="transmembrane region" description="Helical" evidence="13">
    <location>
        <begin position="53"/>
        <end position="71"/>
    </location>
</feature>
<comment type="similarity">
    <text evidence="3 12">Belongs to the CcmB/CycW/HelB family.</text>
</comment>
<keyword evidence="5 12" id="KW-0813">Transport</keyword>
<dbReference type="GO" id="GO:1903607">
    <property type="term" value="P:cytochrome c biosynthetic process"/>
    <property type="evidence" value="ECO:0007669"/>
    <property type="project" value="TreeGrafter"/>
</dbReference>
<dbReference type="InterPro" id="IPR026031">
    <property type="entry name" value="Cyt_c_CcmB_bac"/>
</dbReference>
<evidence type="ECO:0000256" key="4">
    <source>
        <dbReference type="ARBA" id="ARBA00016452"/>
    </source>
</evidence>
<keyword evidence="9 12" id="KW-0201">Cytochrome c-type biogenesis</keyword>
<feature type="transmembrane region" description="Helical" evidence="13">
    <location>
        <begin position="20"/>
        <end position="41"/>
    </location>
</feature>
<dbReference type="PANTHER" id="PTHR30070">
    <property type="entry name" value="HEME EXPORTER PROTEIN B"/>
    <property type="match status" value="1"/>
</dbReference>
<keyword evidence="10 13" id="KW-1133">Transmembrane helix</keyword>
<evidence type="ECO:0000256" key="10">
    <source>
        <dbReference type="ARBA" id="ARBA00022989"/>
    </source>
</evidence>
<dbReference type="STRING" id="648757.Rvan_1152"/>
<evidence type="ECO:0000256" key="13">
    <source>
        <dbReference type="SAM" id="Phobius"/>
    </source>
</evidence>
<keyword evidence="8 13" id="KW-0812">Transmembrane</keyword>
<name>E3I4A8_RHOVT</name>
<evidence type="ECO:0000256" key="9">
    <source>
        <dbReference type="ARBA" id="ARBA00022748"/>
    </source>
</evidence>
<comment type="function">
    <text evidence="1 12">Required for the export of heme to the periplasm for the biogenesis of c-type cytochromes.</text>
</comment>
<dbReference type="RefSeq" id="WP_013418827.1">
    <property type="nucleotide sequence ID" value="NC_014664.1"/>
</dbReference>
<reference evidence="15" key="1">
    <citation type="journal article" date="2011" name="J. Bacteriol.">
        <title>Genome sequences of eight morphologically diverse alphaproteobacteria.</title>
        <authorList>
            <consortium name="US DOE Joint Genome Institute"/>
            <person name="Brown P.J."/>
            <person name="Kysela D.T."/>
            <person name="Buechlein A."/>
            <person name="Hemmerich C."/>
            <person name="Brun Y.V."/>
        </authorList>
    </citation>
    <scope>NUCLEOTIDE SEQUENCE [LARGE SCALE GENOMIC DNA]</scope>
    <source>
        <strain evidence="15">ATCC 17100 / ATH 3.1.1 / DSM 162 / LMG 4299</strain>
    </source>
</reference>
<proteinExistence type="inferred from homology"/>
<dbReference type="PRINTS" id="PR01414">
    <property type="entry name" value="CCMBBIOGNSIS"/>
</dbReference>
<dbReference type="Pfam" id="PF03379">
    <property type="entry name" value="CcmB"/>
    <property type="match status" value="1"/>
</dbReference>
<dbReference type="GO" id="GO:0005886">
    <property type="term" value="C:plasma membrane"/>
    <property type="evidence" value="ECO:0007669"/>
    <property type="project" value="UniProtKB-SubCell"/>
</dbReference>
<dbReference type="eggNOG" id="COG2386">
    <property type="taxonomic scope" value="Bacteria"/>
</dbReference>
<dbReference type="PANTHER" id="PTHR30070:SF1">
    <property type="entry name" value="CYTOCHROME C BIOGENESIS B-RELATED"/>
    <property type="match status" value="1"/>
</dbReference>
<sequence length="219" mass="22388">MNAFLALLTRDLTLALRQGSAIGTALGFYLIAVSIIPLGLGPDLALLSRIAPGILWISFLLSAVLSVDALFQEDRDDGSLDALAIGPLPAELIATSKSLAHWLTTCVPLIVVTPLAGLLLNMELDAVPKLLATLAVGTLGISFVAGAGAALTLGLRRGALLLPLLILPLFAPFLIFGVGALSGAAGAFSQSILLLAALSLFSVAAMPFAAALALRLSLE</sequence>
<dbReference type="GO" id="GO:0017004">
    <property type="term" value="P:cytochrome complex assembly"/>
    <property type="evidence" value="ECO:0007669"/>
    <property type="project" value="UniProtKB-KW"/>
</dbReference>
<dbReference type="AlphaFoldDB" id="E3I4A8"/>
<protein>
    <recommendedName>
        <fullName evidence="4 12">Heme exporter protein B</fullName>
    </recommendedName>
</protein>
<evidence type="ECO:0000256" key="3">
    <source>
        <dbReference type="ARBA" id="ARBA00010544"/>
    </source>
</evidence>
<keyword evidence="15" id="KW-1185">Reference proteome</keyword>
<evidence type="ECO:0000313" key="14">
    <source>
        <dbReference type="EMBL" id="ADP70423.1"/>
    </source>
</evidence>
<evidence type="ECO:0000256" key="6">
    <source>
        <dbReference type="ARBA" id="ARBA00022475"/>
    </source>
</evidence>
<feature type="transmembrane region" description="Helical" evidence="13">
    <location>
        <begin position="132"/>
        <end position="154"/>
    </location>
</feature>
<keyword evidence="7 12" id="KW-0997">Cell inner membrane</keyword>
<dbReference type="Proteomes" id="UP000001399">
    <property type="component" value="Chromosome"/>
</dbReference>
<keyword evidence="6 12" id="KW-1003">Cell membrane</keyword>
<dbReference type="EMBL" id="CP002292">
    <property type="protein sequence ID" value="ADP70423.1"/>
    <property type="molecule type" value="Genomic_DNA"/>
</dbReference>